<comment type="cofactor">
    <cofactor evidence="1">
        <name>[4Fe-4S] cluster</name>
        <dbReference type="ChEBI" id="CHEBI:49883"/>
    </cofactor>
</comment>
<evidence type="ECO:0000259" key="10">
    <source>
        <dbReference type="Pfam" id="PF04551"/>
    </source>
</evidence>
<evidence type="ECO:0000313" key="13">
    <source>
        <dbReference type="Proteomes" id="UP001363151"/>
    </source>
</evidence>
<dbReference type="PIRSF" id="PIRSF037336">
    <property type="entry name" value="IspG_like"/>
    <property type="match status" value="1"/>
</dbReference>
<gene>
    <name evidence="12" type="ORF">SO694_00118034</name>
</gene>
<dbReference type="InterPro" id="IPR058578">
    <property type="entry name" value="IspG_TIM"/>
</dbReference>
<keyword evidence="13" id="KW-1185">Reference proteome</keyword>
<evidence type="ECO:0000256" key="3">
    <source>
        <dbReference type="ARBA" id="ARBA00022723"/>
    </source>
</evidence>
<sequence length="788" mass="85230">MMRAPLILLGLAAACDALMSAARPRAARPALRMGAEKTWSAADIDWTASHISGQRDIDYGPLLGEKHNGKYCESLREVVRRKTRTVTAGPVSFGSDHKIVRQTMGTTSTRDVAGTIDQVMRCSDAGFDLFRLTVVGMKEATACHDIREGLFKKGYDIPLCADMHFQPKVAMKTAEAVEKIRINPGNFADGRKVDEDTVSYETEEDYLRDRDNIVEQFAPLVLKCKELNRAMRIGTNHGSLSARVLSFFGDSSRGMVESAVEFADICRSLDYHNFVFSMKASNPVVMIQGYRLLAAEQYRLGWDYPLHLGVTEAGEGEDGRMKSAIGIGTLLGDGLGDTIRVSLTEDPEYEYAPCNRLAELSEANELPPAKKAQLAVPEYSDTRDVTMFDRRRGFLPAQREGDQHDYRGLLHRDGSVLSFISTEELKTLGELGPFGASALFRALGAKTVDGPGGASLPMKDVATTDTLFLREPPAIDDEAARDALKTLRGAGVHCVVPLDALAEAPLPGAVPAVDCAALGDDATLGKLPLASDSGRMVVTCRGDETDEQLEALRAMGDQVDFVLAETDPSLSRLHATRRLFEKLGRGAPGDEGLSVVHHLRAPECDRSELALQLGMQAGGLLGDGLGDGVLVEPEVANTANFDVAYLRDTSFALLQGSRMRNTKTEFVSCPSCGRTLFDLQEVTAQITEKTGHLPGVAIAIMGCIVNGPGEMADADFGYVGTVPGKIDLYVGKTVVEKGIPDEIACDALIQLIKDNGKWVDKEDDEDEDETESDAPEVEEPALTEPLVA</sequence>
<dbReference type="InterPro" id="IPR011005">
    <property type="entry name" value="Dihydropteroate_synth-like_sf"/>
</dbReference>
<keyword evidence="7" id="KW-0414">Isoprene biosynthesis</keyword>
<dbReference type="Pfam" id="PF26540">
    <property type="entry name" value="GcpE_C"/>
    <property type="match status" value="1"/>
</dbReference>
<dbReference type="HAMAP" id="MF_00159">
    <property type="entry name" value="IspG"/>
    <property type="match status" value="1"/>
</dbReference>
<protein>
    <submittedName>
        <fullName evidence="12">Alkylated DNA binding protein</fullName>
    </submittedName>
</protein>
<dbReference type="PANTHER" id="PTHR30454">
    <property type="entry name" value="4-HYDROXY-3-METHYLBUT-2-EN-1-YL DIPHOSPHATE SYNTHASE"/>
    <property type="match status" value="1"/>
</dbReference>
<dbReference type="Gene3D" id="3.30.413.10">
    <property type="entry name" value="Sulfite Reductase Hemoprotein, domain 1"/>
    <property type="match status" value="1"/>
</dbReference>
<feature type="domain" description="IspG C-terminal" evidence="11">
    <location>
        <begin position="665"/>
        <end position="753"/>
    </location>
</feature>
<dbReference type="PROSITE" id="PS51257">
    <property type="entry name" value="PROKAR_LIPOPROTEIN"/>
    <property type="match status" value="1"/>
</dbReference>
<evidence type="ECO:0000256" key="5">
    <source>
        <dbReference type="ARBA" id="ARBA00023004"/>
    </source>
</evidence>
<proteinExistence type="inferred from homology"/>
<evidence type="ECO:0000256" key="9">
    <source>
        <dbReference type="SAM" id="SignalP"/>
    </source>
</evidence>
<dbReference type="PANTHER" id="PTHR30454:SF0">
    <property type="entry name" value="4-HYDROXY-3-METHYLBUT-2-EN-1-YL DIPHOSPHATE SYNTHASE (FERREDOXIN), CHLOROPLASTIC"/>
    <property type="match status" value="1"/>
</dbReference>
<feature type="signal peptide" evidence="9">
    <location>
        <begin position="1"/>
        <end position="17"/>
    </location>
</feature>
<dbReference type="Pfam" id="PF04551">
    <property type="entry name" value="GcpE"/>
    <property type="match status" value="1"/>
</dbReference>
<reference evidence="12 13" key="1">
    <citation type="submission" date="2024-03" db="EMBL/GenBank/DDBJ databases">
        <title>Aureococcus anophagefferens CCMP1851 and Kratosvirus quantuckense: Draft genome of a second virus-susceptible host strain in the model system.</title>
        <authorList>
            <person name="Chase E."/>
            <person name="Truchon A.R."/>
            <person name="Schepens W."/>
            <person name="Wilhelm S.W."/>
        </authorList>
    </citation>
    <scope>NUCLEOTIDE SEQUENCE [LARGE SCALE GENOMIC DNA]</scope>
    <source>
        <strain evidence="12 13">CCMP1851</strain>
    </source>
</reference>
<name>A0ABR1FW29_AURAN</name>
<feature type="compositionally biased region" description="Acidic residues" evidence="8">
    <location>
        <begin position="761"/>
        <end position="781"/>
    </location>
</feature>
<evidence type="ECO:0000256" key="1">
    <source>
        <dbReference type="ARBA" id="ARBA00001966"/>
    </source>
</evidence>
<dbReference type="Proteomes" id="UP001363151">
    <property type="component" value="Unassembled WGS sequence"/>
</dbReference>
<keyword evidence="5" id="KW-0408">Iron</keyword>
<dbReference type="NCBIfam" id="TIGR00612">
    <property type="entry name" value="ispG_gcpE"/>
    <property type="match status" value="1"/>
</dbReference>
<evidence type="ECO:0000256" key="2">
    <source>
        <dbReference type="ARBA" id="ARBA00022485"/>
    </source>
</evidence>
<feature type="chain" id="PRO_5045476437" evidence="9">
    <location>
        <begin position="18"/>
        <end position="788"/>
    </location>
</feature>
<dbReference type="InterPro" id="IPR004588">
    <property type="entry name" value="IspG_bac-typ"/>
</dbReference>
<evidence type="ECO:0000256" key="4">
    <source>
        <dbReference type="ARBA" id="ARBA00023002"/>
    </source>
</evidence>
<accession>A0ABR1FW29</accession>
<keyword evidence="3" id="KW-0479">Metal-binding</keyword>
<keyword evidence="4" id="KW-0560">Oxidoreductase</keyword>
<feature type="region of interest" description="Disordered" evidence="8">
    <location>
        <begin position="757"/>
        <end position="788"/>
    </location>
</feature>
<dbReference type="EMBL" id="JBBJCI010000219">
    <property type="protein sequence ID" value="KAK7239925.1"/>
    <property type="molecule type" value="Genomic_DNA"/>
</dbReference>
<keyword evidence="6" id="KW-0411">Iron-sulfur</keyword>
<dbReference type="InterPro" id="IPR058579">
    <property type="entry name" value="IspG_C"/>
</dbReference>
<dbReference type="Gene3D" id="3.20.20.20">
    <property type="entry name" value="Dihydropteroate synthase-like"/>
    <property type="match status" value="1"/>
</dbReference>
<keyword evidence="9" id="KW-0732">Signal</keyword>
<dbReference type="InterPro" id="IPR045854">
    <property type="entry name" value="NO2/SO3_Rdtase_4Fe4S_sf"/>
</dbReference>
<evidence type="ECO:0000313" key="12">
    <source>
        <dbReference type="EMBL" id="KAK7239925.1"/>
    </source>
</evidence>
<feature type="domain" description="IspG TIM-barrel" evidence="10">
    <location>
        <begin position="83"/>
        <end position="353"/>
    </location>
</feature>
<evidence type="ECO:0000256" key="8">
    <source>
        <dbReference type="SAM" id="MobiDB-lite"/>
    </source>
</evidence>
<evidence type="ECO:0000259" key="11">
    <source>
        <dbReference type="Pfam" id="PF26540"/>
    </source>
</evidence>
<evidence type="ECO:0000256" key="7">
    <source>
        <dbReference type="ARBA" id="ARBA00023229"/>
    </source>
</evidence>
<comment type="caution">
    <text evidence="12">The sequence shown here is derived from an EMBL/GenBank/DDBJ whole genome shotgun (WGS) entry which is preliminary data.</text>
</comment>
<dbReference type="SUPFAM" id="SSF56014">
    <property type="entry name" value="Nitrite and sulphite reductase 4Fe-4S domain-like"/>
    <property type="match status" value="1"/>
</dbReference>
<keyword evidence="2" id="KW-0004">4Fe-4S</keyword>
<dbReference type="InterPro" id="IPR017178">
    <property type="entry name" value="IspG_atypical"/>
</dbReference>
<organism evidence="12 13">
    <name type="scientific">Aureococcus anophagefferens</name>
    <name type="common">Harmful bloom alga</name>
    <dbReference type="NCBI Taxonomy" id="44056"/>
    <lineage>
        <taxon>Eukaryota</taxon>
        <taxon>Sar</taxon>
        <taxon>Stramenopiles</taxon>
        <taxon>Ochrophyta</taxon>
        <taxon>Pelagophyceae</taxon>
        <taxon>Pelagomonadales</taxon>
        <taxon>Pelagomonadaceae</taxon>
        <taxon>Aureococcus</taxon>
    </lineage>
</organism>
<evidence type="ECO:0000256" key="6">
    <source>
        <dbReference type="ARBA" id="ARBA00023014"/>
    </source>
</evidence>